<dbReference type="AlphaFoldDB" id="A0A3P7MEF8"/>
<dbReference type="EMBL" id="UYRV01112929">
    <property type="protein sequence ID" value="VDN27864.1"/>
    <property type="molecule type" value="Genomic_DNA"/>
</dbReference>
<name>A0A3P7MEF8_CYLGO</name>
<evidence type="ECO:0000313" key="2">
    <source>
        <dbReference type="EMBL" id="VDN27864.1"/>
    </source>
</evidence>
<keyword evidence="3" id="KW-1185">Reference proteome</keyword>
<sequence>MFAASTLMCVFKYMNLTATGTLLLLCTEAAKMFQNSGKASISPEKNGISIEGKLYELEKMRHVDARGKFEVGFGRRVWNPKGCMLV</sequence>
<reference evidence="2 3" key="1">
    <citation type="submission" date="2018-11" db="EMBL/GenBank/DDBJ databases">
        <authorList>
            <consortium name="Pathogen Informatics"/>
        </authorList>
    </citation>
    <scope>NUCLEOTIDE SEQUENCE [LARGE SCALE GENOMIC DNA]</scope>
</reference>
<evidence type="ECO:0000313" key="3">
    <source>
        <dbReference type="Proteomes" id="UP000271889"/>
    </source>
</evidence>
<evidence type="ECO:0000256" key="1">
    <source>
        <dbReference type="SAM" id="SignalP"/>
    </source>
</evidence>
<feature type="chain" id="PRO_5018057727" evidence="1">
    <location>
        <begin position="33"/>
        <end position="86"/>
    </location>
</feature>
<protein>
    <submittedName>
        <fullName evidence="2">Uncharacterized protein</fullName>
    </submittedName>
</protein>
<accession>A0A3P7MEF8</accession>
<proteinExistence type="predicted"/>
<keyword evidence="1" id="KW-0732">Signal</keyword>
<gene>
    <name evidence="2" type="ORF">CGOC_LOCUS10786</name>
</gene>
<organism evidence="2 3">
    <name type="scientific">Cylicostephanus goldi</name>
    <name type="common">Nematode worm</name>
    <dbReference type="NCBI Taxonomy" id="71465"/>
    <lineage>
        <taxon>Eukaryota</taxon>
        <taxon>Metazoa</taxon>
        <taxon>Ecdysozoa</taxon>
        <taxon>Nematoda</taxon>
        <taxon>Chromadorea</taxon>
        <taxon>Rhabditida</taxon>
        <taxon>Rhabditina</taxon>
        <taxon>Rhabditomorpha</taxon>
        <taxon>Strongyloidea</taxon>
        <taxon>Strongylidae</taxon>
        <taxon>Cylicostephanus</taxon>
    </lineage>
</organism>
<dbReference type="Proteomes" id="UP000271889">
    <property type="component" value="Unassembled WGS sequence"/>
</dbReference>
<dbReference type="OrthoDB" id="10484931at2759"/>
<feature type="signal peptide" evidence="1">
    <location>
        <begin position="1"/>
        <end position="32"/>
    </location>
</feature>